<organism evidence="1 2">
    <name type="scientific">Phtheirospermum japonicum</name>
    <dbReference type="NCBI Taxonomy" id="374723"/>
    <lineage>
        <taxon>Eukaryota</taxon>
        <taxon>Viridiplantae</taxon>
        <taxon>Streptophyta</taxon>
        <taxon>Embryophyta</taxon>
        <taxon>Tracheophyta</taxon>
        <taxon>Spermatophyta</taxon>
        <taxon>Magnoliopsida</taxon>
        <taxon>eudicotyledons</taxon>
        <taxon>Gunneridae</taxon>
        <taxon>Pentapetalae</taxon>
        <taxon>asterids</taxon>
        <taxon>lamiids</taxon>
        <taxon>Lamiales</taxon>
        <taxon>Orobanchaceae</taxon>
        <taxon>Orobanchaceae incertae sedis</taxon>
        <taxon>Phtheirospermum</taxon>
    </lineage>
</organism>
<dbReference type="AlphaFoldDB" id="A0A830BUC6"/>
<gene>
    <name evidence="1" type="ORF">PHJA_000900000</name>
</gene>
<evidence type="ECO:0000313" key="1">
    <source>
        <dbReference type="EMBL" id="GFP87563.1"/>
    </source>
</evidence>
<protein>
    <submittedName>
        <fullName evidence="1">Structural maintenance of chromosomes protein 2-1</fullName>
    </submittedName>
</protein>
<proteinExistence type="predicted"/>
<dbReference type="OrthoDB" id="10255539at2759"/>
<name>A0A830BUC6_9LAMI</name>
<keyword evidence="2" id="KW-1185">Reference proteome</keyword>
<accession>A0A830BUC6</accession>
<sequence length="125" mass="14416">MLKTRNVTVVLSEQRRRDRRFSCKLPPSCGCALTRLKWDVFMRGIRFLCLSLIHFIVVSLKECMFNNANVLFRTKFVDGVSTVQMTKQSKGEKAFCSSDCQYKQMMLEGDEILEPDLDDVYGTNS</sequence>
<dbReference type="Proteomes" id="UP000653305">
    <property type="component" value="Unassembled WGS sequence"/>
</dbReference>
<evidence type="ECO:0000313" key="2">
    <source>
        <dbReference type="Proteomes" id="UP000653305"/>
    </source>
</evidence>
<reference evidence="1" key="1">
    <citation type="submission" date="2020-07" db="EMBL/GenBank/DDBJ databases">
        <title>Ethylene signaling mediates host invasion by parasitic plants.</title>
        <authorList>
            <person name="Yoshida S."/>
        </authorList>
    </citation>
    <scope>NUCLEOTIDE SEQUENCE</scope>
    <source>
        <strain evidence="1">Okayama</strain>
    </source>
</reference>
<dbReference type="EMBL" id="BMAC01000148">
    <property type="protein sequence ID" value="GFP87563.1"/>
    <property type="molecule type" value="Genomic_DNA"/>
</dbReference>
<comment type="caution">
    <text evidence="1">The sequence shown here is derived from an EMBL/GenBank/DDBJ whole genome shotgun (WGS) entry which is preliminary data.</text>
</comment>